<dbReference type="Pfam" id="PF15711">
    <property type="entry name" value="ILEI"/>
    <property type="match status" value="1"/>
</dbReference>
<dbReference type="PANTHER" id="PTHR46396:SF2">
    <property type="entry name" value="ILEI_PANDER DOMAIN-CONTAINING PROTEIN"/>
    <property type="match status" value="1"/>
</dbReference>
<keyword evidence="3" id="KW-1185">Reference proteome</keyword>
<organism evidence="4">
    <name type="scientific">Gongylonema pulchrum</name>
    <dbReference type="NCBI Taxonomy" id="637853"/>
    <lineage>
        <taxon>Eukaryota</taxon>
        <taxon>Metazoa</taxon>
        <taxon>Ecdysozoa</taxon>
        <taxon>Nematoda</taxon>
        <taxon>Chromadorea</taxon>
        <taxon>Rhabditida</taxon>
        <taxon>Spirurina</taxon>
        <taxon>Spiruromorpha</taxon>
        <taxon>Spiruroidea</taxon>
        <taxon>Gongylonematidae</taxon>
        <taxon>Gongylonema</taxon>
    </lineage>
</organism>
<dbReference type="GO" id="GO:0016266">
    <property type="term" value="P:protein O-linked glycosylation via N-acetyl-galactosamine"/>
    <property type="evidence" value="ECO:0007669"/>
    <property type="project" value="TreeGrafter"/>
</dbReference>
<dbReference type="Proteomes" id="UP000271098">
    <property type="component" value="Unassembled WGS sequence"/>
</dbReference>
<reference evidence="2 3" key="2">
    <citation type="submission" date="2018-11" db="EMBL/GenBank/DDBJ databases">
        <authorList>
            <consortium name="Pathogen Informatics"/>
        </authorList>
    </citation>
    <scope>NUCLEOTIDE SEQUENCE [LARGE SCALE GENOMIC DNA]</scope>
</reference>
<dbReference type="InterPro" id="IPR039477">
    <property type="entry name" value="ILEI/PANDER_dom"/>
</dbReference>
<dbReference type="OrthoDB" id="440755at2759"/>
<name>A0A183DNL3_9BILA</name>
<evidence type="ECO:0000313" key="3">
    <source>
        <dbReference type="Proteomes" id="UP000271098"/>
    </source>
</evidence>
<dbReference type="PANTHER" id="PTHR46396">
    <property type="entry name" value="PROTEIN O-LINKED-MANNOSE BETA-1,2-N-ACETYLGLUCOSAMINYLTRANSFERASE 1"/>
    <property type="match status" value="1"/>
</dbReference>
<feature type="domain" description="ILEI/PANDER" evidence="1">
    <location>
        <begin position="2"/>
        <end position="30"/>
    </location>
</feature>
<dbReference type="GO" id="GO:0000139">
    <property type="term" value="C:Golgi membrane"/>
    <property type="evidence" value="ECO:0007669"/>
    <property type="project" value="TreeGrafter"/>
</dbReference>
<evidence type="ECO:0000259" key="1">
    <source>
        <dbReference type="Pfam" id="PF15711"/>
    </source>
</evidence>
<evidence type="ECO:0000313" key="4">
    <source>
        <dbReference type="WBParaSite" id="GPUH_0001031701-mRNA-1"/>
    </source>
</evidence>
<reference evidence="4" key="1">
    <citation type="submission" date="2016-06" db="UniProtKB">
        <authorList>
            <consortium name="WormBaseParasite"/>
        </authorList>
    </citation>
    <scope>IDENTIFICATION</scope>
</reference>
<accession>A0A183DNL3</accession>
<gene>
    <name evidence="2" type="ORF">GPUH_LOCUS10304</name>
</gene>
<dbReference type="EMBL" id="UYRT01077919">
    <property type="protein sequence ID" value="VDN17262.1"/>
    <property type="molecule type" value="Genomic_DNA"/>
</dbReference>
<sequence>MAKHIFYELGSSLIYHLKFRASWYFIGQKGIDGYTPFEDMNIPSSNDWAKPINVARLFFSVDGVKTVGSHPPKTQNMLRRHFCARYDGYEEFCDGPLFFSGRILCWSYAVCPRQGKKIHVTQDVVVAFLLKLLLDFCSFLVAGLSTNNIRLCLESIYEQDGINPQNVVVAFDPIDNEVSDLSALFHVRALPVNGSLNYDGTVTSMLSLFLFSTFGIKPL</sequence>
<dbReference type="AlphaFoldDB" id="A0A183DNL3"/>
<dbReference type="WBParaSite" id="GPUH_0001031701-mRNA-1">
    <property type="protein sequence ID" value="GPUH_0001031701-mRNA-1"/>
    <property type="gene ID" value="GPUH_0001031701"/>
</dbReference>
<evidence type="ECO:0000313" key="2">
    <source>
        <dbReference type="EMBL" id="VDN17262.1"/>
    </source>
</evidence>
<protein>
    <submittedName>
        <fullName evidence="4">DUF2235 domain-containing protein</fullName>
    </submittedName>
</protein>
<proteinExistence type="predicted"/>
<dbReference type="InterPro" id="IPR052463">
    <property type="entry name" value="O-linked_mannose_GnT"/>
</dbReference>
<dbReference type="GO" id="GO:0047223">
    <property type="term" value="F:beta-1,3-galactosyl-O-glycosyl-glycoprotein beta-1,3-N-acetylglucosaminyltransferase activity"/>
    <property type="evidence" value="ECO:0007669"/>
    <property type="project" value="TreeGrafter"/>
</dbReference>